<dbReference type="EMBL" id="MCGE01000006">
    <property type="protein sequence ID" value="ORZ20507.1"/>
    <property type="molecule type" value="Genomic_DNA"/>
</dbReference>
<sequence length="437" mass="49725">MTTNYKQHAPSPTYQSSFSLTATEPGTPYYVHDRSPLPGQQQLQQQQSSIQSLPLSLPAPMMNHHLQQEPTFFTSLAPLARPPTVSSGYVYNDSTIQDYCNYFYQFGFLQGKFSDITVTIPSIAQTFALHSLVICRSPYFYQRLIHLQHHHYHQPNNTKPVLELEYKQVMPESFRSALAHLYSPFSYQYLVCMVNERPQLCFELIGIADYLELTTLRDRLIHILLSQDFNQTSAVEWALILHSSASTPSHTQPWTHALSNRLLLYLAQDLPAQLMAFPTASVKMNMDFAIGKHHTRGFMTSKTVTSHGTTNLAELYSSLPSTFLKRCLESPNLPVQDTLQRYVFARKVLQLRSSSSSSSAKAIELDDVQITAGLQFCSNEQQQKSITPTHSPSKNSPVMTLSLINTPLNKLGKWNPSLYEYEWDESDDDEDLYDDYS</sequence>
<accession>A0A1X2IQH7</accession>
<evidence type="ECO:0000313" key="2">
    <source>
        <dbReference type="Proteomes" id="UP000193560"/>
    </source>
</evidence>
<keyword evidence="2" id="KW-1185">Reference proteome</keyword>
<dbReference type="OrthoDB" id="6359943at2759"/>
<comment type="caution">
    <text evidence="1">The sequence shown here is derived from an EMBL/GenBank/DDBJ whole genome shotgun (WGS) entry which is preliminary data.</text>
</comment>
<dbReference type="PANTHER" id="PTHR47369:SF1">
    <property type="entry name" value="BTB_POZ DOMAIN-CONTAINING PROTEIN"/>
    <property type="match status" value="1"/>
</dbReference>
<dbReference type="SUPFAM" id="SSF54695">
    <property type="entry name" value="POZ domain"/>
    <property type="match status" value="1"/>
</dbReference>
<dbReference type="PANTHER" id="PTHR47369">
    <property type="entry name" value="BTB/POZ DOMAIN-CONTAINING PROTEIN"/>
    <property type="match status" value="1"/>
</dbReference>
<name>A0A1X2IQH7_9FUNG</name>
<proteinExistence type="predicted"/>
<dbReference type="InterPro" id="IPR011333">
    <property type="entry name" value="SKP1/BTB/POZ_sf"/>
</dbReference>
<protein>
    <recommendedName>
        <fullName evidence="3">BTB domain-containing protein</fullName>
    </recommendedName>
</protein>
<evidence type="ECO:0008006" key="3">
    <source>
        <dbReference type="Google" id="ProtNLM"/>
    </source>
</evidence>
<dbReference type="Proteomes" id="UP000193560">
    <property type="component" value="Unassembled WGS sequence"/>
</dbReference>
<dbReference type="AlphaFoldDB" id="A0A1X2IQH7"/>
<organism evidence="1 2">
    <name type="scientific">Absidia repens</name>
    <dbReference type="NCBI Taxonomy" id="90262"/>
    <lineage>
        <taxon>Eukaryota</taxon>
        <taxon>Fungi</taxon>
        <taxon>Fungi incertae sedis</taxon>
        <taxon>Mucoromycota</taxon>
        <taxon>Mucoromycotina</taxon>
        <taxon>Mucoromycetes</taxon>
        <taxon>Mucorales</taxon>
        <taxon>Cunninghamellaceae</taxon>
        <taxon>Absidia</taxon>
    </lineage>
</organism>
<dbReference type="Gene3D" id="3.30.710.10">
    <property type="entry name" value="Potassium Channel Kv1.1, Chain A"/>
    <property type="match status" value="1"/>
</dbReference>
<reference evidence="1 2" key="1">
    <citation type="submission" date="2016-07" db="EMBL/GenBank/DDBJ databases">
        <title>Pervasive Adenine N6-methylation of Active Genes in Fungi.</title>
        <authorList>
            <consortium name="DOE Joint Genome Institute"/>
            <person name="Mondo S.J."/>
            <person name="Dannebaum R.O."/>
            <person name="Kuo R.C."/>
            <person name="Labutti K."/>
            <person name="Haridas S."/>
            <person name="Kuo A."/>
            <person name="Salamov A."/>
            <person name="Ahrendt S.R."/>
            <person name="Lipzen A."/>
            <person name="Sullivan W."/>
            <person name="Andreopoulos W.B."/>
            <person name="Clum A."/>
            <person name="Lindquist E."/>
            <person name="Daum C."/>
            <person name="Ramamoorthy G.K."/>
            <person name="Gryganskyi A."/>
            <person name="Culley D."/>
            <person name="Magnuson J.K."/>
            <person name="James T.Y."/>
            <person name="O'Malley M.A."/>
            <person name="Stajich J.E."/>
            <person name="Spatafora J.W."/>
            <person name="Visel A."/>
            <person name="Grigoriev I.V."/>
        </authorList>
    </citation>
    <scope>NUCLEOTIDE SEQUENCE [LARGE SCALE GENOMIC DNA]</scope>
    <source>
        <strain evidence="1 2">NRRL 1336</strain>
    </source>
</reference>
<gene>
    <name evidence="1" type="ORF">BCR42DRAFT_370267</name>
</gene>
<evidence type="ECO:0000313" key="1">
    <source>
        <dbReference type="EMBL" id="ORZ20507.1"/>
    </source>
</evidence>